<keyword evidence="1" id="KW-0472">Membrane</keyword>
<dbReference type="EMBL" id="JBEOKT010000008">
    <property type="protein sequence ID" value="MER2998104.1"/>
    <property type="molecule type" value="Genomic_DNA"/>
</dbReference>
<proteinExistence type="predicted"/>
<keyword evidence="1" id="KW-0812">Transmembrane</keyword>
<feature type="transmembrane region" description="Helical" evidence="1">
    <location>
        <begin position="49"/>
        <end position="66"/>
    </location>
</feature>
<evidence type="ECO:0000313" key="2">
    <source>
        <dbReference type="EMBL" id="MER2998104.1"/>
    </source>
</evidence>
<sequence length="191" mass="20525">MITYKTMSSNRYSNWVTLLGAMLWLAAGLILSLRPAGNPPHFFRTSADLIPFLALGLVLVGAPFGLKMLAFEKAGGRLFKAVCLAVVFSSLTYAVGVAIRHLFLQGTGWEPFMPLGFLAFIISWALVGVLSLKKGFLSGLAGALMIGSAISLLTFNDQYNPYGAIAFGILVSLVVLLSRKDHKLANITNSL</sequence>
<feature type="transmembrane region" description="Helical" evidence="1">
    <location>
        <begin position="111"/>
        <end position="129"/>
    </location>
</feature>
<keyword evidence="3" id="KW-1185">Reference proteome</keyword>
<feature type="transmembrane region" description="Helical" evidence="1">
    <location>
        <begin position="12"/>
        <end position="33"/>
    </location>
</feature>
<accession>A0ABV1RUN1</accession>
<feature type="transmembrane region" description="Helical" evidence="1">
    <location>
        <begin position="78"/>
        <end position="99"/>
    </location>
</feature>
<protein>
    <submittedName>
        <fullName evidence="2">Uncharacterized protein</fullName>
    </submittedName>
</protein>
<keyword evidence="1" id="KW-1133">Transmembrane helix</keyword>
<gene>
    <name evidence="2" type="ORF">ABS362_11150</name>
</gene>
<reference evidence="2 3" key="1">
    <citation type="submission" date="2024-06" db="EMBL/GenBank/DDBJ databases">
        <title>Pontibacter populi HYL7-15.</title>
        <authorList>
            <person name="Kim M.K."/>
        </authorList>
    </citation>
    <scope>NUCLEOTIDE SEQUENCE [LARGE SCALE GENOMIC DNA]</scope>
    <source>
        <strain evidence="2 3">HYL7-15</strain>
    </source>
</reference>
<feature type="transmembrane region" description="Helical" evidence="1">
    <location>
        <begin position="161"/>
        <end position="178"/>
    </location>
</feature>
<dbReference type="Proteomes" id="UP001476807">
    <property type="component" value="Unassembled WGS sequence"/>
</dbReference>
<name>A0ABV1RUN1_9BACT</name>
<comment type="caution">
    <text evidence="2">The sequence shown here is derived from an EMBL/GenBank/DDBJ whole genome shotgun (WGS) entry which is preliminary data.</text>
</comment>
<evidence type="ECO:0000313" key="3">
    <source>
        <dbReference type="Proteomes" id="UP001476807"/>
    </source>
</evidence>
<dbReference type="RefSeq" id="WP_350412557.1">
    <property type="nucleotide sequence ID" value="NZ_JBEOKT010000008.1"/>
</dbReference>
<evidence type="ECO:0000256" key="1">
    <source>
        <dbReference type="SAM" id="Phobius"/>
    </source>
</evidence>
<organism evidence="2 3">
    <name type="scientific">Pontibacter populi</name>
    <dbReference type="NCBI Taxonomy" id="890055"/>
    <lineage>
        <taxon>Bacteria</taxon>
        <taxon>Pseudomonadati</taxon>
        <taxon>Bacteroidota</taxon>
        <taxon>Cytophagia</taxon>
        <taxon>Cytophagales</taxon>
        <taxon>Hymenobacteraceae</taxon>
        <taxon>Pontibacter</taxon>
    </lineage>
</organism>
<feature type="transmembrane region" description="Helical" evidence="1">
    <location>
        <begin position="136"/>
        <end position="155"/>
    </location>
</feature>